<evidence type="ECO:0000313" key="6">
    <source>
        <dbReference type="EMBL" id="OAG32589.1"/>
    </source>
</evidence>
<dbReference type="GeneID" id="93648521"/>
<organism evidence="6 7">
    <name type="scientific">Nematocida displodere</name>
    <dbReference type="NCBI Taxonomy" id="1805483"/>
    <lineage>
        <taxon>Eukaryota</taxon>
        <taxon>Fungi</taxon>
        <taxon>Fungi incertae sedis</taxon>
        <taxon>Microsporidia</taxon>
        <taxon>Nematocida</taxon>
    </lineage>
</organism>
<dbReference type="SMART" id="SM00184">
    <property type="entry name" value="RING"/>
    <property type="match status" value="1"/>
</dbReference>
<keyword evidence="7" id="KW-1185">Reference proteome</keyword>
<evidence type="ECO:0000313" key="7">
    <source>
        <dbReference type="Proteomes" id="UP000185944"/>
    </source>
</evidence>
<dbReference type="InterPro" id="IPR017907">
    <property type="entry name" value="Znf_RING_CS"/>
</dbReference>
<keyword evidence="1" id="KW-0479">Metal-binding</keyword>
<evidence type="ECO:0000259" key="5">
    <source>
        <dbReference type="PROSITE" id="PS50089"/>
    </source>
</evidence>
<dbReference type="VEuPathDB" id="MicrosporidiaDB:NEDG_02171"/>
<feature type="domain" description="RING-type" evidence="5">
    <location>
        <begin position="497"/>
        <end position="555"/>
    </location>
</feature>
<protein>
    <recommendedName>
        <fullName evidence="5">RING-type domain-containing protein</fullName>
    </recommendedName>
</protein>
<name>A0A177ENK9_9MICR</name>
<evidence type="ECO:0000256" key="3">
    <source>
        <dbReference type="ARBA" id="ARBA00022833"/>
    </source>
</evidence>
<dbReference type="GO" id="GO:0008270">
    <property type="term" value="F:zinc ion binding"/>
    <property type="evidence" value="ECO:0007669"/>
    <property type="project" value="UniProtKB-KW"/>
</dbReference>
<sequence length="633" mass="71173">MHGMITQIIKRQHLPTKSIMVFLILIALLAEMIRTVNLLDDITQLITMPEANTTTNNIDDTRITARQLREIINFFAPANPGLALLLNQRDPQAMADLLVATPCLNIDLDVCVVANFQLSFMLIPLKKIHIYATPSLNPNDVLITTQLNNALSSMFDLNVHTLLISSPLEIVPFYHSVDARNPIYVQNLEFDSVSSDVLSLVLSKFSFWISLNLTITNCLIEDLVCMNALMTVFSDSKTNTISLSLINLPFLQYFNPGCFDNFLTIEYLVLRQIGAGAFSLEENEMATVINFLVVPPLVSLTLPMSIFKLIWESPDPTHFQRLRPKTLIIEEIENREIDLILWPDRIDSLWNACTTELVLTFSQEIGLTTENFEDLLKWAGSRFTHIKKVFVNTANWKALLPQVEAKVGWDFSMDLLEELKLGGQDAVLTFTWEHKAGLATQPELTRAHVPEAANCIYILPVSEYGNWANGTIVPRLTQTAATILPRNETGDTSSFTCSICYTGEEEWVVENKAPAICQTICQHALCFECLATLLVVSPVDGDGVALPAVECPTCRGNITPTIVAALVQNTPNQMCLVGVEIDRHLLQNYLVKKYLSIRFVPPVIPAPALGWFWTMVNKIKHFASAWFFWLMRW</sequence>
<proteinExistence type="predicted"/>
<keyword evidence="3" id="KW-0862">Zinc</keyword>
<dbReference type="PROSITE" id="PS00518">
    <property type="entry name" value="ZF_RING_1"/>
    <property type="match status" value="1"/>
</dbReference>
<accession>A0A177ENK9</accession>
<dbReference type="EMBL" id="LTDL01000001">
    <property type="protein sequence ID" value="OAG32589.1"/>
    <property type="molecule type" value="Genomic_DNA"/>
</dbReference>
<dbReference type="AlphaFoldDB" id="A0A177ENK9"/>
<keyword evidence="2 4" id="KW-0863">Zinc-finger</keyword>
<evidence type="ECO:0000256" key="1">
    <source>
        <dbReference type="ARBA" id="ARBA00022723"/>
    </source>
</evidence>
<reference evidence="6 7" key="1">
    <citation type="submission" date="2016-02" db="EMBL/GenBank/DDBJ databases">
        <title>Discovery of a natural microsporidian pathogen with a broad tissue tropism in Caenorhabditis elegans.</title>
        <authorList>
            <person name="Luallen R.J."/>
            <person name="Reinke A.W."/>
            <person name="Tong L."/>
            <person name="Botts M.R."/>
            <person name="Felix M.-A."/>
            <person name="Troemel E.R."/>
        </authorList>
    </citation>
    <scope>NUCLEOTIDE SEQUENCE [LARGE SCALE GENOMIC DNA]</scope>
    <source>
        <strain evidence="6 7">JUm2807</strain>
    </source>
</reference>
<dbReference type="PROSITE" id="PS50089">
    <property type="entry name" value="ZF_RING_2"/>
    <property type="match status" value="1"/>
</dbReference>
<dbReference type="SUPFAM" id="SSF57850">
    <property type="entry name" value="RING/U-box"/>
    <property type="match status" value="1"/>
</dbReference>
<dbReference type="InterPro" id="IPR013083">
    <property type="entry name" value="Znf_RING/FYVE/PHD"/>
</dbReference>
<evidence type="ECO:0000256" key="2">
    <source>
        <dbReference type="ARBA" id="ARBA00022771"/>
    </source>
</evidence>
<evidence type="ECO:0000256" key="4">
    <source>
        <dbReference type="PROSITE-ProRule" id="PRU00175"/>
    </source>
</evidence>
<dbReference type="OrthoDB" id="6270329at2759"/>
<dbReference type="RefSeq" id="XP_067545787.1">
    <property type="nucleotide sequence ID" value="XM_067689589.1"/>
</dbReference>
<dbReference type="InterPro" id="IPR001841">
    <property type="entry name" value="Znf_RING"/>
</dbReference>
<gene>
    <name evidence="6" type="ORF">NEDG_02171</name>
</gene>
<comment type="caution">
    <text evidence="6">The sequence shown here is derived from an EMBL/GenBank/DDBJ whole genome shotgun (WGS) entry which is preliminary data.</text>
</comment>
<dbReference type="Gene3D" id="3.30.40.10">
    <property type="entry name" value="Zinc/RING finger domain, C3HC4 (zinc finger)"/>
    <property type="match status" value="1"/>
</dbReference>
<dbReference type="Proteomes" id="UP000185944">
    <property type="component" value="Unassembled WGS sequence"/>
</dbReference>